<name>A0ABQ6MG94_9STRA</name>
<dbReference type="Proteomes" id="UP001165060">
    <property type="component" value="Unassembled WGS sequence"/>
</dbReference>
<feature type="non-terminal residue" evidence="2">
    <location>
        <position position="1"/>
    </location>
</feature>
<organism evidence="2 3">
    <name type="scientific">Tetraparma gracilis</name>
    <dbReference type="NCBI Taxonomy" id="2962635"/>
    <lineage>
        <taxon>Eukaryota</taxon>
        <taxon>Sar</taxon>
        <taxon>Stramenopiles</taxon>
        <taxon>Ochrophyta</taxon>
        <taxon>Bolidophyceae</taxon>
        <taxon>Parmales</taxon>
        <taxon>Triparmaceae</taxon>
        <taxon>Tetraparma</taxon>
    </lineage>
</organism>
<comment type="caution">
    <text evidence="2">The sequence shown here is derived from an EMBL/GenBank/DDBJ whole genome shotgun (WGS) entry which is preliminary data.</text>
</comment>
<evidence type="ECO:0000313" key="2">
    <source>
        <dbReference type="EMBL" id="GMI25483.1"/>
    </source>
</evidence>
<sequence length="213" mass="23505">PPPPPPPSRFSGCDPTDSSTNDEDGIAYNQIRSLVYDDEGLISGYEDSGIACPAGYHKAFEVGYDTPYTLLNTNAVYEVDENGECLNDPCTYNFNLQLRPDIKSGTSPQGFKEGNLFTVNHFVTPPLAAFALDMNDEEFIKERLSAFEDEFCERVGQIAIDFWSIGGLGPVKAVQWNNKRPVPTCEKTSSHATRPSTPEGEERCVTITEGYQC</sequence>
<protein>
    <submittedName>
        <fullName evidence="2">Uncharacterized protein</fullName>
    </submittedName>
</protein>
<proteinExistence type="predicted"/>
<gene>
    <name evidence="2" type="ORF">TeGR_g4786</name>
</gene>
<accession>A0ABQ6MG94</accession>
<keyword evidence="3" id="KW-1185">Reference proteome</keyword>
<dbReference type="EMBL" id="BRYB01002789">
    <property type="protein sequence ID" value="GMI25483.1"/>
    <property type="molecule type" value="Genomic_DNA"/>
</dbReference>
<reference evidence="2 3" key="1">
    <citation type="journal article" date="2023" name="Commun. Biol.">
        <title>Genome analysis of Parmales, the sister group of diatoms, reveals the evolutionary specialization of diatoms from phago-mixotrophs to photoautotrophs.</title>
        <authorList>
            <person name="Ban H."/>
            <person name="Sato S."/>
            <person name="Yoshikawa S."/>
            <person name="Yamada K."/>
            <person name="Nakamura Y."/>
            <person name="Ichinomiya M."/>
            <person name="Sato N."/>
            <person name="Blanc-Mathieu R."/>
            <person name="Endo H."/>
            <person name="Kuwata A."/>
            <person name="Ogata H."/>
        </authorList>
    </citation>
    <scope>NUCLEOTIDE SEQUENCE [LARGE SCALE GENOMIC DNA]</scope>
</reference>
<evidence type="ECO:0000256" key="1">
    <source>
        <dbReference type="SAM" id="MobiDB-lite"/>
    </source>
</evidence>
<evidence type="ECO:0000313" key="3">
    <source>
        <dbReference type="Proteomes" id="UP001165060"/>
    </source>
</evidence>
<feature type="region of interest" description="Disordered" evidence="1">
    <location>
        <begin position="1"/>
        <end position="24"/>
    </location>
</feature>